<proteinExistence type="predicted"/>
<evidence type="ECO:0000313" key="2">
    <source>
        <dbReference type="Proteomes" id="UP000281474"/>
    </source>
</evidence>
<gene>
    <name evidence="1" type="ORF">D5018_11970</name>
</gene>
<evidence type="ECO:0000313" key="1">
    <source>
        <dbReference type="EMBL" id="RLV59497.1"/>
    </source>
</evidence>
<sequence>MHIKILFLLILFFISGIGQCQVLFRPEKGKSIMDYKGVCNSNAKTGEWLAFQYKNEIKVEENDFKNTLKYFSEWFSREIKIFLELPIMVSNEELITYLGKPMEYYLMENYSFFEWEFVNEHSPWYFPFLNFKESLKLEVGLLDGCVFSMEARLNDKSIGKYNYLELKSVFR</sequence>
<organism evidence="1 2">
    <name type="scientific">Parashewanella curva</name>
    <dbReference type="NCBI Taxonomy" id="2338552"/>
    <lineage>
        <taxon>Bacteria</taxon>
        <taxon>Pseudomonadati</taxon>
        <taxon>Pseudomonadota</taxon>
        <taxon>Gammaproteobacteria</taxon>
        <taxon>Alteromonadales</taxon>
        <taxon>Shewanellaceae</taxon>
        <taxon>Parashewanella</taxon>
    </lineage>
</organism>
<dbReference type="Proteomes" id="UP000281474">
    <property type="component" value="Unassembled WGS sequence"/>
</dbReference>
<comment type="caution">
    <text evidence="1">The sequence shown here is derived from an EMBL/GenBank/DDBJ whole genome shotgun (WGS) entry which is preliminary data.</text>
</comment>
<name>A0A3L8PVP0_9GAMM</name>
<dbReference type="EMBL" id="QZEI01000033">
    <property type="protein sequence ID" value="RLV59497.1"/>
    <property type="molecule type" value="Genomic_DNA"/>
</dbReference>
<keyword evidence="2" id="KW-1185">Reference proteome</keyword>
<dbReference type="AlphaFoldDB" id="A0A3L8PVP0"/>
<protein>
    <submittedName>
        <fullName evidence="1">Uncharacterized protein</fullName>
    </submittedName>
</protein>
<reference evidence="1 2" key="1">
    <citation type="submission" date="2018-09" db="EMBL/GenBank/DDBJ databases">
        <title>Phylogeny of the Shewanellaceae, and recommendation for two new genera, Pseudoshewanella and Parashewanella.</title>
        <authorList>
            <person name="Wang G."/>
        </authorList>
    </citation>
    <scope>NUCLEOTIDE SEQUENCE [LARGE SCALE GENOMIC DNA]</scope>
    <source>
        <strain evidence="1 2">C51</strain>
    </source>
</reference>
<accession>A0A3L8PVP0</accession>